<dbReference type="STRING" id="929556.Solca_3647"/>
<dbReference type="RefSeq" id="WP_014681874.1">
    <property type="nucleotide sequence ID" value="NC_017770.1"/>
</dbReference>
<evidence type="ECO:0000313" key="2">
    <source>
        <dbReference type="Proteomes" id="UP000007590"/>
    </source>
</evidence>
<dbReference type="HOGENOM" id="CLU_939749_0_0_10"/>
<protein>
    <recommendedName>
        <fullName evidence="3">DUF4595 domain-containing protein</fullName>
    </recommendedName>
</protein>
<proteinExistence type="predicted"/>
<evidence type="ECO:0008006" key="3">
    <source>
        <dbReference type="Google" id="ProtNLM"/>
    </source>
</evidence>
<dbReference type="Proteomes" id="UP000007590">
    <property type="component" value="Chromosome"/>
</dbReference>
<sequence>MKTYALYLLMLCFSVMGCQKDIGESDAELAAKNDKDGKYNKERYLPVMIVDSSLDNSLVDTIRISYHDNNGNISCVTSSRRNGVIKFHYNSDNELHRVDYYDKGYYLITNKEGKLAKCSFFRTNRPSIPYFDLIFNSTENDTIVVLERFYDATEFRPRYFLYEDINNAKALARSYKDDAGWGYYYDFISNDKNYWAKDVKSKELLSYISISELMDIFPTKNNIISIQQVDFVLDKRASYSEIQYNDANYPIFLKSSMVATLDASGPQYYNDQRKIYYQKIVSN</sequence>
<accession>H8KLE9</accession>
<dbReference type="KEGG" id="scn:Solca_3647"/>
<name>H8KLE9_SOLCM</name>
<dbReference type="OrthoDB" id="1073003at2"/>
<organism evidence="1 2">
    <name type="scientific">Solitalea canadensis (strain ATCC 29591 / DSM 3403 / JCM 21819 / LMG 8368 / NBRC 15130 / NCIMB 12057 / USAM 9D)</name>
    <name type="common">Flexibacter canadensis</name>
    <dbReference type="NCBI Taxonomy" id="929556"/>
    <lineage>
        <taxon>Bacteria</taxon>
        <taxon>Pseudomonadati</taxon>
        <taxon>Bacteroidota</taxon>
        <taxon>Sphingobacteriia</taxon>
        <taxon>Sphingobacteriales</taxon>
        <taxon>Sphingobacteriaceae</taxon>
        <taxon>Solitalea</taxon>
    </lineage>
</organism>
<gene>
    <name evidence="1" type="ordered locus">Solca_3647</name>
</gene>
<dbReference type="AlphaFoldDB" id="H8KLE9"/>
<evidence type="ECO:0000313" key="1">
    <source>
        <dbReference type="EMBL" id="AFD08651.1"/>
    </source>
</evidence>
<reference evidence="1" key="1">
    <citation type="submission" date="2012-02" db="EMBL/GenBank/DDBJ databases">
        <title>The complete genome of Solitalea canadensis DSM 3403.</title>
        <authorList>
            <consortium name="US DOE Joint Genome Institute (JGI-PGF)"/>
            <person name="Lucas S."/>
            <person name="Copeland A."/>
            <person name="Lapidus A."/>
            <person name="Glavina del Rio T."/>
            <person name="Dalin E."/>
            <person name="Tice H."/>
            <person name="Bruce D."/>
            <person name="Goodwin L."/>
            <person name="Pitluck S."/>
            <person name="Peters L."/>
            <person name="Ovchinnikova G."/>
            <person name="Lu M."/>
            <person name="Kyrpides N."/>
            <person name="Mavromatis K."/>
            <person name="Ivanova N."/>
            <person name="Brettin T."/>
            <person name="Detter J.C."/>
            <person name="Han C."/>
            <person name="Larimer F."/>
            <person name="Land M."/>
            <person name="Hauser L."/>
            <person name="Markowitz V."/>
            <person name="Cheng J.-F."/>
            <person name="Hugenholtz P."/>
            <person name="Woyke T."/>
            <person name="Wu D."/>
            <person name="Spring S."/>
            <person name="Schroeder M."/>
            <person name="Kopitz M."/>
            <person name="Brambilla E."/>
            <person name="Klenk H.-P."/>
            <person name="Eisen J.A."/>
        </authorList>
    </citation>
    <scope>NUCLEOTIDE SEQUENCE</scope>
    <source>
        <strain evidence="1">DSM 3403</strain>
    </source>
</reference>
<dbReference type="EMBL" id="CP003349">
    <property type="protein sequence ID" value="AFD08651.1"/>
    <property type="molecule type" value="Genomic_DNA"/>
</dbReference>
<dbReference type="PROSITE" id="PS51257">
    <property type="entry name" value="PROKAR_LIPOPROTEIN"/>
    <property type="match status" value="1"/>
</dbReference>
<keyword evidence="2" id="KW-1185">Reference proteome</keyword>